<dbReference type="EMBL" id="KZ084111">
    <property type="protein sequence ID" value="OSD01450.1"/>
    <property type="molecule type" value="Genomic_DNA"/>
</dbReference>
<evidence type="ECO:0000313" key="2">
    <source>
        <dbReference type="Proteomes" id="UP000193067"/>
    </source>
</evidence>
<dbReference type="AlphaFoldDB" id="A0A1Y2IJX8"/>
<organism evidence="1 2">
    <name type="scientific">Trametes coccinea (strain BRFM310)</name>
    <name type="common">Pycnoporus coccineus</name>
    <dbReference type="NCBI Taxonomy" id="1353009"/>
    <lineage>
        <taxon>Eukaryota</taxon>
        <taxon>Fungi</taxon>
        <taxon>Dikarya</taxon>
        <taxon>Basidiomycota</taxon>
        <taxon>Agaricomycotina</taxon>
        <taxon>Agaricomycetes</taxon>
        <taxon>Polyporales</taxon>
        <taxon>Polyporaceae</taxon>
        <taxon>Trametes</taxon>
    </lineage>
</organism>
<accession>A0A1Y2IJX8</accession>
<gene>
    <name evidence="1" type="ORF">PYCCODRAFT_515241</name>
</gene>
<reference evidence="1 2" key="1">
    <citation type="journal article" date="2015" name="Biotechnol. Biofuels">
        <title>Enhanced degradation of softwood versus hardwood by the white-rot fungus Pycnoporus coccineus.</title>
        <authorList>
            <person name="Couturier M."/>
            <person name="Navarro D."/>
            <person name="Chevret D."/>
            <person name="Henrissat B."/>
            <person name="Piumi F."/>
            <person name="Ruiz-Duenas F.J."/>
            <person name="Martinez A.T."/>
            <person name="Grigoriev I.V."/>
            <person name="Riley R."/>
            <person name="Lipzen A."/>
            <person name="Berrin J.G."/>
            <person name="Master E.R."/>
            <person name="Rosso M.N."/>
        </authorList>
    </citation>
    <scope>NUCLEOTIDE SEQUENCE [LARGE SCALE GENOMIC DNA]</scope>
    <source>
        <strain evidence="1 2">BRFM310</strain>
    </source>
</reference>
<evidence type="ECO:0000313" key="1">
    <source>
        <dbReference type="EMBL" id="OSD01450.1"/>
    </source>
</evidence>
<dbReference type="Proteomes" id="UP000193067">
    <property type="component" value="Unassembled WGS sequence"/>
</dbReference>
<proteinExistence type="predicted"/>
<name>A0A1Y2IJX8_TRAC3</name>
<sequence>MLASGAHHTLALAPSNDGHQPRYQPFARCTTKADFVQIRVDGVEIYCAFRNARWSGDTLRLCLMFTARAVAWVFHSMYDLQGARGAQSNHSIRIARF</sequence>
<protein>
    <submittedName>
        <fullName evidence="1">Uncharacterized protein</fullName>
    </submittedName>
</protein>
<keyword evidence="2" id="KW-1185">Reference proteome</keyword>